<evidence type="ECO:0000256" key="6">
    <source>
        <dbReference type="ARBA" id="ARBA00023239"/>
    </source>
</evidence>
<dbReference type="InterPro" id="IPR050401">
    <property type="entry name" value="Cyclic_nucleotide_synthase"/>
</dbReference>
<sequence length="397" mass="44151">MYVNALKSQAGITRLITNISFAALTALVSYSLYLEYIAGETSTLVLSNFTLHAAFFTATLFLSRRHSDTAFRQVRGLFLIALVSTFTTTSILWQQENGMQYFLLLSMVGCDYFFRPDEPKLQRLAETGCLLAFLVAELFIVLPQGPVWESIRFMNGVILGVVSLLFLRAIRRSHSHATHHRIHQDKLIASLLPADPDKPGSYWQIGETRKLDNVSVLFADLQGYTQLSKKLNDDEVVTILNNLYREFDHIANKFGVEKIKTNGDQYMAATGIPITQHGGLAPVGNNSIRLCYFAFAIIDVVANLRQRLNIDISIRIGIASGSVTGGIIGQHKPYFDIWGKTVNLAARLEQHSIPDVITACPATARILQEEVTGAFSAEPARCSDTEYSGHYIQRKSA</sequence>
<evidence type="ECO:0000256" key="1">
    <source>
        <dbReference type="ARBA" id="ARBA00004370"/>
    </source>
</evidence>
<dbReference type="PANTHER" id="PTHR11920">
    <property type="entry name" value="GUANYLYL CYCLASE"/>
    <property type="match status" value="1"/>
</dbReference>
<dbReference type="InterPro" id="IPR029787">
    <property type="entry name" value="Nucleotide_cyclase"/>
</dbReference>
<keyword evidence="3" id="KW-0547">Nucleotide-binding</keyword>
<evidence type="ECO:0000313" key="10">
    <source>
        <dbReference type="EMBL" id="AXR06851.1"/>
    </source>
</evidence>
<evidence type="ECO:0000313" key="11">
    <source>
        <dbReference type="Proteomes" id="UP000262073"/>
    </source>
</evidence>
<dbReference type="GO" id="GO:0009190">
    <property type="term" value="P:cyclic nucleotide biosynthetic process"/>
    <property type="evidence" value="ECO:0007669"/>
    <property type="project" value="InterPro"/>
</dbReference>
<feature type="transmembrane region" description="Helical" evidence="8">
    <location>
        <begin position="45"/>
        <end position="62"/>
    </location>
</feature>
<keyword evidence="2 8" id="KW-0812">Transmembrane</keyword>
<keyword evidence="6 7" id="KW-0456">Lyase</keyword>
<evidence type="ECO:0000256" key="7">
    <source>
        <dbReference type="RuleBase" id="RU000405"/>
    </source>
</evidence>
<proteinExistence type="inferred from homology"/>
<evidence type="ECO:0000256" key="8">
    <source>
        <dbReference type="SAM" id="Phobius"/>
    </source>
</evidence>
<dbReference type="GO" id="GO:0035556">
    <property type="term" value="P:intracellular signal transduction"/>
    <property type="evidence" value="ECO:0007669"/>
    <property type="project" value="InterPro"/>
</dbReference>
<organism evidence="10 11">
    <name type="scientific">Salinimonas sediminis</name>
    <dbReference type="NCBI Taxonomy" id="2303538"/>
    <lineage>
        <taxon>Bacteria</taxon>
        <taxon>Pseudomonadati</taxon>
        <taxon>Pseudomonadota</taxon>
        <taxon>Gammaproteobacteria</taxon>
        <taxon>Alteromonadales</taxon>
        <taxon>Alteromonadaceae</taxon>
        <taxon>Alteromonas/Salinimonas group</taxon>
        <taxon>Salinimonas</taxon>
    </lineage>
</organism>
<keyword evidence="4 8" id="KW-1133">Transmembrane helix</keyword>
<dbReference type="GO" id="GO:0000166">
    <property type="term" value="F:nucleotide binding"/>
    <property type="evidence" value="ECO:0007669"/>
    <property type="project" value="UniProtKB-KW"/>
</dbReference>
<accession>A0A346NMU4</accession>
<feature type="domain" description="Guanylate cyclase" evidence="9">
    <location>
        <begin position="215"/>
        <end position="349"/>
    </location>
</feature>
<dbReference type="KEGG" id="salm:D0Y50_11080"/>
<dbReference type="RefSeq" id="WP_117316991.1">
    <property type="nucleotide sequence ID" value="NZ_CP031769.1"/>
</dbReference>
<dbReference type="PROSITE" id="PS50125">
    <property type="entry name" value="GUANYLATE_CYCLASE_2"/>
    <property type="match status" value="1"/>
</dbReference>
<keyword evidence="11" id="KW-1185">Reference proteome</keyword>
<feature type="transmembrane region" description="Helical" evidence="8">
    <location>
        <begin position="12"/>
        <end position="33"/>
    </location>
</feature>
<dbReference type="SUPFAM" id="SSF55073">
    <property type="entry name" value="Nucleotide cyclase"/>
    <property type="match status" value="1"/>
</dbReference>
<name>A0A346NMU4_9ALTE</name>
<gene>
    <name evidence="10" type="ORF">D0Y50_11080</name>
</gene>
<dbReference type="Proteomes" id="UP000262073">
    <property type="component" value="Chromosome"/>
</dbReference>
<dbReference type="SMART" id="SM00044">
    <property type="entry name" value="CYCc"/>
    <property type="match status" value="1"/>
</dbReference>
<dbReference type="Pfam" id="PF00211">
    <property type="entry name" value="Guanylate_cyc"/>
    <property type="match status" value="1"/>
</dbReference>
<dbReference type="PANTHER" id="PTHR11920:SF335">
    <property type="entry name" value="GUANYLATE CYCLASE"/>
    <property type="match status" value="1"/>
</dbReference>
<dbReference type="OrthoDB" id="9806704at2"/>
<dbReference type="AlphaFoldDB" id="A0A346NMU4"/>
<feature type="transmembrane region" description="Helical" evidence="8">
    <location>
        <begin position="74"/>
        <end position="93"/>
    </location>
</feature>
<dbReference type="Gene3D" id="3.30.70.1230">
    <property type="entry name" value="Nucleotide cyclase"/>
    <property type="match status" value="1"/>
</dbReference>
<evidence type="ECO:0000259" key="9">
    <source>
        <dbReference type="PROSITE" id="PS50125"/>
    </source>
</evidence>
<dbReference type="EMBL" id="CP031769">
    <property type="protein sequence ID" value="AXR06851.1"/>
    <property type="molecule type" value="Genomic_DNA"/>
</dbReference>
<evidence type="ECO:0000256" key="5">
    <source>
        <dbReference type="ARBA" id="ARBA00023136"/>
    </source>
</evidence>
<keyword evidence="5 8" id="KW-0472">Membrane</keyword>
<dbReference type="CDD" id="cd07302">
    <property type="entry name" value="CHD"/>
    <property type="match status" value="1"/>
</dbReference>
<dbReference type="InterPro" id="IPR001054">
    <property type="entry name" value="A/G_cyclase"/>
</dbReference>
<dbReference type="PROSITE" id="PS00452">
    <property type="entry name" value="GUANYLATE_CYCLASE_1"/>
    <property type="match status" value="1"/>
</dbReference>
<evidence type="ECO:0000256" key="4">
    <source>
        <dbReference type="ARBA" id="ARBA00022989"/>
    </source>
</evidence>
<comment type="similarity">
    <text evidence="7">Belongs to the adenylyl cyclase class-4/guanylyl cyclase family.</text>
</comment>
<dbReference type="GO" id="GO:0004016">
    <property type="term" value="F:adenylate cyclase activity"/>
    <property type="evidence" value="ECO:0007669"/>
    <property type="project" value="UniProtKB-ARBA"/>
</dbReference>
<protein>
    <submittedName>
        <fullName evidence="10">Adenylate/guanylate cyclase domain-containing protein</fullName>
    </submittedName>
</protein>
<dbReference type="InterPro" id="IPR018297">
    <property type="entry name" value="A/G_cyclase_CS"/>
</dbReference>
<dbReference type="GO" id="GO:0016020">
    <property type="term" value="C:membrane"/>
    <property type="evidence" value="ECO:0007669"/>
    <property type="project" value="UniProtKB-SubCell"/>
</dbReference>
<evidence type="ECO:0000256" key="2">
    <source>
        <dbReference type="ARBA" id="ARBA00022692"/>
    </source>
</evidence>
<comment type="subcellular location">
    <subcellularLocation>
        <location evidence="1">Membrane</location>
    </subcellularLocation>
</comment>
<reference evidence="10 11" key="1">
    <citation type="submission" date="2018-08" db="EMBL/GenBank/DDBJ databases">
        <title>Salinimonas sediminis sp. nov., a piezophilic bacterium isolated from a deep-sea sediment sample from the New Britain Trench.</title>
        <authorList>
            <person name="Cao J."/>
        </authorList>
    </citation>
    <scope>NUCLEOTIDE SEQUENCE [LARGE SCALE GENOMIC DNA]</scope>
    <source>
        <strain evidence="10 11">N102</strain>
    </source>
</reference>
<evidence type="ECO:0000256" key="3">
    <source>
        <dbReference type="ARBA" id="ARBA00022741"/>
    </source>
</evidence>